<evidence type="ECO:0000313" key="2">
    <source>
        <dbReference type="Proteomes" id="UP000305401"/>
    </source>
</evidence>
<accession>A0AC61S5V6</accession>
<proteinExistence type="predicted"/>
<sequence length="148" mass="15914">MIMAEWIIWLIIAAVLAAVELLFGAFAAFCPAIGAVCASIAAALGFGLEGQLIALILGGVASFIFLGPLINKNHHKSNQYSTNMDALIGREASVTHSYKPEEHPGRLRIDGDNWQFISTDGIAIEHGTPVRVVGYDSIILKVKVINKQ</sequence>
<keyword evidence="2" id="KW-1185">Reference proteome</keyword>
<organism evidence="1 2">
    <name type="scientific">Muribaculum caecicola</name>
    <dbReference type="NCBI Taxonomy" id="3038144"/>
    <lineage>
        <taxon>Bacteria</taxon>
        <taxon>Pseudomonadati</taxon>
        <taxon>Bacteroidota</taxon>
        <taxon>Bacteroidia</taxon>
        <taxon>Bacteroidales</taxon>
        <taxon>Muribaculaceae</taxon>
        <taxon>Muribaculum</taxon>
    </lineage>
</organism>
<dbReference type="EMBL" id="SSTG01000037">
    <property type="protein sequence ID" value="THG53130.1"/>
    <property type="molecule type" value="Genomic_DNA"/>
</dbReference>
<name>A0AC61S5V6_9BACT</name>
<gene>
    <name evidence="1" type="ORF">E5990_04560</name>
</gene>
<dbReference type="Proteomes" id="UP000305401">
    <property type="component" value="Unassembled WGS sequence"/>
</dbReference>
<evidence type="ECO:0000313" key="1">
    <source>
        <dbReference type="EMBL" id="THG53130.1"/>
    </source>
</evidence>
<reference evidence="1" key="1">
    <citation type="submission" date="2019-04" db="EMBL/GenBank/DDBJ databases">
        <title>Microbes associate with the intestines of laboratory mice.</title>
        <authorList>
            <person name="Navarre W."/>
            <person name="Wong E."/>
            <person name="Huang K.C."/>
            <person name="Tropini C."/>
            <person name="Ng K."/>
            <person name="Yu B."/>
        </authorList>
    </citation>
    <scope>NUCLEOTIDE SEQUENCE</scope>
    <source>
        <strain evidence="1">NM86_A22</strain>
    </source>
</reference>
<protein>
    <submittedName>
        <fullName evidence="1">NfeD family protein</fullName>
    </submittedName>
</protein>
<comment type="caution">
    <text evidence="1">The sequence shown here is derived from an EMBL/GenBank/DDBJ whole genome shotgun (WGS) entry which is preliminary data.</text>
</comment>